<dbReference type="EC" id="3.-.-.-" evidence="4"/>
<dbReference type="Pfam" id="PF01522">
    <property type="entry name" value="Polysacc_deac_1"/>
    <property type="match status" value="1"/>
</dbReference>
<keyword evidence="1" id="KW-0479">Metal-binding</keyword>
<dbReference type="GO" id="GO:0016787">
    <property type="term" value="F:hydrolase activity"/>
    <property type="evidence" value="ECO:0007669"/>
    <property type="project" value="UniProtKB-KW"/>
</dbReference>
<feature type="domain" description="NodB homology" evidence="3">
    <location>
        <begin position="37"/>
        <end position="222"/>
    </location>
</feature>
<dbReference type="EMBL" id="JBHSHC010000119">
    <property type="protein sequence ID" value="MFC4769175.1"/>
    <property type="molecule type" value="Genomic_DNA"/>
</dbReference>
<dbReference type="Gene3D" id="3.20.20.370">
    <property type="entry name" value="Glycoside hydrolase/deacetylase"/>
    <property type="match status" value="1"/>
</dbReference>
<reference evidence="5" key="1">
    <citation type="journal article" date="2019" name="Int. J. Syst. Evol. Microbiol.">
        <title>The Global Catalogue of Microorganisms (GCM) 10K type strain sequencing project: providing services to taxonomists for standard genome sequencing and annotation.</title>
        <authorList>
            <consortium name="The Broad Institute Genomics Platform"/>
            <consortium name="The Broad Institute Genome Sequencing Center for Infectious Disease"/>
            <person name="Wu L."/>
            <person name="Ma J."/>
        </authorList>
    </citation>
    <scope>NUCLEOTIDE SEQUENCE [LARGE SCALE GENOMIC DNA]</scope>
    <source>
        <strain evidence="5">WYCCWR 12678</strain>
    </source>
</reference>
<dbReference type="InterPro" id="IPR011330">
    <property type="entry name" value="Glyco_hydro/deAcase_b/a-brl"/>
</dbReference>
<evidence type="ECO:0000256" key="1">
    <source>
        <dbReference type="ARBA" id="ARBA00022723"/>
    </source>
</evidence>
<dbReference type="CDD" id="cd10917">
    <property type="entry name" value="CE4_NodB_like_6s_7s"/>
    <property type="match status" value="1"/>
</dbReference>
<protein>
    <submittedName>
        <fullName evidence="4">Polysaccharide deacetylase family protein</fullName>
        <ecNumber evidence="4">3.-.-.-</ecNumber>
    </submittedName>
</protein>
<dbReference type="PANTHER" id="PTHR10587">
    <property type="entry name" value="GLYCOSYL TRANSFERASE-RELATED"/>
    <property type="match status" value="1"/>
</dbReference>
<name>A0ABV9Q965_9BACL</name>
<sequence>MKKWPLFACLLFVAAVLLFLVQRTPHAQSTLAHIPDKMVALTFDDGPDPRFTPAILQMLKERHLTGTFFLIGEHVLQHPDLTREIVKNGHQVANHSFTHPHLEDLKRDEVYKELSETDTALLTVLGPGTPTPHYFRPPRGEVSSAITDTVEEMNKEMVLWNVCVENHSTKTPEEVRQRVMKLIDERNGGILLAHDGELDRTLTVQSLPLILDDLQRKGYQIVPLDVYLQAQRKMEGQ</sequence>
<gene>
    <name evidence="4" type="ORF">ACFO8Q_17740</name>
</gene>
<proteinExistence type="predicted"/>
<dbReference type="Proteomes" id="UP001596002">
    <property type="component" value="Unassembled WGS sequence"/>
</dbReference>
<dbReference type="InterPro" id="IPR002509">
    <property type="entry name" value="NODB_dom"/>
</dbReference>
<evidence type="ECO:0000313" key="4">
    <source>
        <dbReference type="EMBL" id="MFC4769175.1"/>
    </source>
</evidence>
<keyword evidence="5" id="KW-1185">Reference proteome</keyword>
<evidence type="ECO:0000313" key="5">
    <source>
        <dbReference type="Proteomes" id="UP001596002"/>
    </source>
</evidence>
<evidence type="ECO:0000256" key="2">
    <source>
        <dbReference type="ARBA" id="ARBA00022801"/>
    </source>
</evidence>
<dbReference type="PROSITE" id="PS51677">
    <property type="entry name" value="NODB"/>
    <property type="match status" value="1"/>
</dbReference>
<dbReference type="PANTHER" id="PTHR10587:SF133">
    <property type="entry name" value="CHITIN DEACETYLASE 1-RELATED"/>
    <property type="match status" value="1"/>
</dbReference>
<accession>A0ABV9Q965</accession>
<organism evidence="4 5">
    <name type="scientific">Effusibacillus consociatus</name>
    <dbReference type="NCBI Taxonomy" id="1117041"/>
    <lineage>
        <taxon>Bacteria</taxon>
        <taxon>Bacillati</taxon>
        <taxon>Bacillota</taxon>
        <taxon>Bacilli</taxon>
        <taxon>Bacillales</taxon>
        <taxon>Alicyclobacillaceae</taxon>
        <taxon>Effusibacillus</taxon>
    </lineage>
</organism>
<dbReference type="RefSeq" id="WP_380027392.1">
    <property type="nucleotide sequence ID" value="NZ_JBHSHC010000119.1"/>
</dbReference>
<comment type="caution">
    <text evidence="4">The sequence shown here is derived from an EMBL/GenBank/DDBJ whole genome shotgun (WGS) entry which is preliminary data.</text>
</comment>
<keyword evidence="2 4" id="KW-0378">Hydrolase</keyword>
<dbReference type="InterPro" id="IPR050248">
    <property type="entry name" value="Polysacc_deacetylase_ArnD"/>
</dbReference>
<dbReference type="SUPFAM" id="SSF88713">
    <property type="entry name" value="Glycoside hydrolase/deacetylase"/>
    <property type="match status" value="1"/>
</dbReference>
<evidence type="ECO:0000259" key="3">
    <source>
        <dbReference type="PROSITE" id="PS51677"/>
    </source>
</evidence>